<dbReference type="AlphaFoldDB" id="A0A6P1CC64"/>
<dbReference type="EMBL" id="JACHBF010000010">
    <property type="protein sequence ID" value="MBB6493224.1"/>
    <property type="molecule type" value="Genomic_DNA"/>
</dbReference>
<sequence>MFGQGEGYDAGFPNGRIGWRLTIVLQPPAFLEKTAWQAGGWNCDCLGRIVHGATMASAFAEFVQKLRSSSGKLAKSERSDHRTCMRSEKSCRRPAILDEANLALREGCLKMEQSLVDFNPVFPSFQSAYGLPV</sequence>
<keyword evidence="4" id="KW-1185">Reference proteome</keyword>
<evidence type="ECO:0000313" key="2">
    <source>
        <dbReference type="EMBL" id="NEV14021.1"/>
    </source>
</evidence>
<evidence type="ECO:0000313" key="1">
    <source>
        <dbReference type="EMBL" id="MBB6493224.1"/>
    </source>
</evidence>
<evidence type="ECO:0000313" key="3">
    <source>
        <dbReference type="Proteomes" id="UP000471190"/>
    </source>
</evidence>
<proteinExistence type="predicted"/>
<dbReference type="RefSeq" id="WP_041678239.1">
    <property type="nucleotide sequence ID" value="NZ_JAADZA010000034.1"/>
</dbReference>
<dbReference type="Proteomes" id="UP000471190">
    <property type="component" value="Unassembled WGS sequence"/>
</dbReference>
<protein>
    <submittedName>
        <fullName evidence="2">Uncharacterized protein</fullName>
    </submittedName>
</protein>
<name>A0A6P1CC64_RHITR</name>
<reference evidence="1 4" key="2">
    <citation type="submission" date="2020-08" db="EMBL/GenBank/DDBJ databases">
        <title>Genomic Encyclopedia of Type Strains, Phase IV (KMG-V): Genome sequencing to study the core and pangenomes of soil and plant-associated prokaryotes.</title>
        <authorList>
            <person name="Whitman W."/>
        </authorList>
    </citation>
    <scope>NUCLEOTIDE SEQUENCE [LARGE SCALE GENOMIC DNA]</scope>
    <source>
        <strain evidence="1 4">SEMIA 4059</strain>
    </source>
</reference>
<accession>A0A6P1CC64</accession>
<dbReference type="EMBL" id="JAADZA010000034">
    <property type="protein sequence ID" value="NEV14021.1"/>
    <property type="molecule type" value="Genomic_DNA"/>
</dbReference>
<organism evidence="2 3">
    <name type="scientific">Rhizobium tropici</name>
    <dbReference type="NCBI Taxonomy" id="398"/>
    <lineage>
        <taxon>Bacteria</taxon>
        <taxon>Pseudomonadati</taxon>
        <taxon>Pseudomonadota</taxon>
        <taxon>Alphaproteobacteria</taxon>
        <taxon>Hyphomicrobiales</taxon>
        <taxon>Rhizobiaceae</taxon>
        <taxon>Rhizobium/Agrobacterium group</taxon>
        <taxon>Rhizobium</taxon>
    </lineage>
</organism>
<dbReference type="Proteomes" id="UP000526625">
    <property type="component" value="Unassembled WGS sequence"/>
</dbReference>
<evidence type="ECO:0000313" key="4">
    <source>
        <dbReference type="Proteomes" id="UP000526625"/>
    </source>
</evidence>
<reference evidence="2 3" key="1">
    <citation type="submission" date="2020-02" db="EMBL/GenBank/DDBJ databases">
        <title>Draft genome sequence of Rhizobium tropici.</title>
        <authorList>
            <person name="Khayi S."/>
            <person name="Jemo M."/>
        </authorList>
    </citation>
    <scope>NUCLEOTIDE SEQUENCE [LARGE SCALE GENOMIC DNA]</scope>
    <source>
        <strain evidence="2 3">A12</strain>
    </source>
</reference>
<gene>
    <name evidence="1" type="ORF">GGD45_003650</name>
    <name evidence="2" type="ORF">GXW80_23825</name>
</gene>
<comment type="caution">
    <text evidence="2">The sequence shown here is derived from an EMBL/GenBank/DDBJ whole genome shotgun (WGS) entry which is preliminary data.</text>
</comment>